<comment type="caution">
    <text evidence="1">The sequence shown here is derived from an EMBL/GenBank/DDBJ whole genome shotgun (WGS) entry which is preliminary data.</text>
</comment>
<sequence length="75" mass="8392">MAESTKQIVRKGRIYYIKLDEQEYRTFIWQAGSGFCGRVEDHPQAGLCRGRTVIAVQDQLSTALKASLATDAQSE</sequence>
<dbReference type="AlphaFoldDB" id="A0A2A6RDR4"/>
<organism evidence="1 2">
    <name type="scientific">Candidatus Viridilinea mediisalina</name>
    <dbReference type="NCBI Taxonomy" id="2024553"/>
    <lineage>
        <taxon>Bacteria</taxon>
        <taxon>Bacillati</taxon>
        <taxon>Chloroflexota</taxon>
        <taxon>Chloroflexia</taxon>
        <taxon>Chloroflexales</taxon>
        <taxon>Chloroflexineae</taxon>
        <taxon>Oscillochloridaceae</taxon>
        <taxon>Candidatus Viridilinea</taxon>
    </lineage>
</organism>
<protein>
    <submittedName>
        <fullName evidence="1">Uncharacterized protein</fullName>
    </submittedName>
</protein>
<keyword evidence="2" id="KW-1185">Reference proteome</keyword>
<dbReference type="EMBL" id="NQWI01000196">
    <property type="protein sequence ID" value="PDW00171.1"/>
    <property type="molecule type" value="Genomic_DNA"/>
</dbReference>
<name>A0A2A6RDR4_9CHLR</name>
<dbReference type="OrthoDB" id="9925830at2"/>
<dbReference type="RefSeq" id="WP_097646034.1">
    <property type="nucleotide sequence ID" value="NZ_NQWI01000196.1"/>
</dbReference>
<evidence type="ECO:0000313" key="1">
    <source>
        <dbReference type="EMBL" id="PDW00171.1"/>
    </source>
</evidence>
<accession>A0A2A6RDR4</accession>
<proteinExistence type="predicted"/>
<reference evidence="2" key="1">
    <citation type="submission" date="2017-08" db="EMBL/GenBank/DDBJ databases">
        <authorList>
            <person name="Grouzdev D.S."/>
            <person name="Gaisin V.A."/>
            <person name="Rysina M.S."/>
            <person name="Gorlenko V.M."/>
        </authorList>
    </citation>
    <scope>NUCLEOTIDE SEQUENCE [LARGE SCALE GENOMIC DNA]</scope>
    <source>
        <strain evidence="2">Kir15-3F</strain>
    </source>
</reference>
<evidence type="ECO:0000313" key="2">
    <source>
        <dbReference type="Proteomes" id="UP000220527"/>
    </source>
</evidence>
<gene>
    <name evidence="1" type="ORF">CJ255_21005</name>
</gene>
<dbReference type="Proteomes" id="UP000220527">
    <property type="component" value="Unassembled WGS sequence"/>
</dbReference>